<feature type="domain" description="Topo IA-type catalytic" evidence="11">
    <location>
        <begin position="131"/>
        <end position="563"/>
    </location>
</feature>
<dbReference type="PRINTS" id="PR00417">
    <property type="entry name" value="PRTPISMRASEI"/>
</dbReference>
<proteinExistence type="inferred from homology"/>
<dbReference type="CDD" id="cd03363">
    <property type="entry name" value="TOPRIM_TopoIA_TopoI"/>
    <property type="match status" value="1"/>
</dbReference>
<dbReference type="InterPro" id="IPR003601">
    <property type="entry name" value="Topo_IA_2"/>
</dbReference>
<evidence type="ECO:0000256" key="1">
    <source>
        <dbReference type="ARBA" id="ARBA00000213"/>
    </source>
</evidence>
<keyword evidence="7 8" id="KW-0413">Isomerase</keyword>
<evidence type="ECO:0000256" key="6">
    <source>
        <dbReference type="ARBA" id="ARBA00023125"/>
    </source>
</evidence>
<evidence type="ECO:0000256" key="2">
    <source>
        <dbReference type="ARBA" id="ARBA00009446"/>
    </source>
</evidence>
<feature type="site" description="Interaction with DNA" evidence="8">
    <location>
        <position position="150"/>
    </location>
</feature>
<dbReference type="EMBL" id="CP003620">
    <property type="protein sequence ID" value="AFZ12338.1"/>
    <property type="molecule type" value="Genomic_DNA"/>
</dbReference>
<comment type="similarity">
    <text evidence="2 8">Belongs to the type IA topoisomerase family.</text>
</comment>
<dbReference type="InterPro" id="IPR006171">
    <property type="entry name" value="TOPRIM_dom"/>
</dbReference>
<dbReference type="EC" id="5.6.2.1" evidence="8"/>
<dbReference type="PROSITE" id="PS00396">
    <property type="entry name" value="TOPO_IA_1"/>
    <property type="match status" value="1"/>
</dbReference>
<dbReference type="GO" id="GO:0003917">
    <property type="term" value="F:DNA topoisomerase type I (single strand cut, ATP-independent) activity"/>
    <property type="evidence" value="ECO:0007669"/>
    <property type="project" value="UniProtKB-UniRule"/>
</dbReference>
<feature type="region of interest" description="Disordered" evidence="9">
    <location>
        <begin position="219"/>
        <end position="238"/>
    </location>
</feature>
<dbReference type="Gene3D" id="2.70.20.10">
    <property type="entry name" value="Topoisomerase I, domain 3"/>
    <property type="match status" value="1"/>
</dbReference>
<evidence type="ECO:0000256" key="5">
    <source>
        <dbReference type="ARBA" id="ARBA00023029"/>
    </source>
</evidence>
<feature type="active site" description="O-(5'-phospho-DNA)-tyrosine intermediate" evidence="8">
    <location>
        <position position="309"/>
    </location>
</feature>
<dbReference type="InterPro" id="IPR005733">
    <property type="entry name" value="TopoI_bac-type"/>
</dbReference>
<feature type="site" description="Interaction with DNA" evidence="8">
    <location>
        <position position="158"/>
    </location>
</feature>
<evidence type="ECO:0000259" key="11">
    <source>
        <dbReference type="PROSITE" id="PS52039"/>
    </source>
</evidence>
<comment type="function">
    <text evidence="8">Releases the supercoiling and torsional tension of DNA, which is introduced during the DNA replication and transcription, by transiently cleaving and rejoining one strand of the DNA duplex. Introduces a single-strand break via transesterification at a target site in duplex DNA. The scissile phosphodiester is attacked by the catalytic tyrosine of the enzyme, resulting in the formation of a DNA-(5'-phosphotyrosyl)-enzyme intermediate and the expulsion of a 3'-OH DNA strand. The free DNA strand then undergoes passage around the unbroken strand, thus removing DNA supercoils. Finally, in the religation step, the DNA 3'-OH attacks the covalent intermediate to expel the active-site tyrosine and restore the DNA phosphodiester backbone.</text>
</comment>
<dbReference type="PANTHER" id="PTHR42785">
    <property type="entry name" value="DNA TOPOISOMERASE, TYPE IA, CORE"/>
    <property type="match status" value="1"/>
</dbReference>
<comment type="subunit">
    <text evidence="8">Monomer.</text>
</comment>
<dbReference type="eggNOG" id="COG0550">
    <property type="taxonomic scope" value="Bacteria"/>
</dbReference>
<dbReference type="InterPro" id="IPR023405">
    <property type="entry name" value="Topo_IA_core_domain"/>
</dbReference>
<dbReference type="InterPro" id="IPR003602">
    <property type="entry name" value="Topo_IA_DNA-bd_dom"/>
</dbReference>
<dbReference type="KEGG" id="cep:Cri9333_1444"/>
<evidence type="ECO:0000256" key="8">
    <source>
        <dbReference type="HAMAP-Rule" id="MF_00952"/>
    </source>
</evidence>
<comment type="catalytic activity">
    <reaction evidence="1 8">
        <text>ATP-independent breakage of single-stranded DNA, followed by passage and rejoining.</text>
        <dbReference type="EC" id="5.6.2.1"/>
    </reaction>
</comment>
<dbReference type="InterPro" id="IPR013824">
    <property type="entry name" value="Topo_IA_cen_sub1"/>
</dbReference>
<dbReference type="InterPro" id="IPR023406">
    <property type="entry name" value="Topo_IA_AS"/>
</dbReference>
<dbReference type="InterPro" id="IPR000380">
    <property type="entry name" value="Topo_IA"/>
</dbReference>
<evidence type="ECO:0000256" key="7">
    <source>
        <dbReference type="ARBA" id="ARBA00023235"/>
    </source>
</evidence>
<dbReference type="SMART" id="SM00493">
    <property type="entry name" value="TOPRIM"/>
    <property type="match status" value="1"/>
</dbReference>
<dbReference type="GO" id="GO:0006265">
    <property type="term" value="P:DNA topological change"/>
    <property type="evidence" value="ECO:0007669"/>
    <property type="project" value="UniProtKB-UniRule"/>
</dbReference>
<keyword evidence="5 8" id="KW-0799">Topoisomerase</keyword>
<keyword evidence="13" id="KW-1185">Reference proteome</keyword>
<dbReference type="HOGENOM" id="CLU_002929_4_3_3"/>
<dbReference type="InterPro" id="IPR013825">
    <property type="entry name" value="Topo_IA_cen_sub2"/>
</dbReference>
<evidence type="ECO:0000313" key="12">
    <source>
        <dbReference type="EMBL" id="AFZ12338.1"/>
    </source>
</evidence>
<feature type="site" description="Interaction with DNA" evidence="8">
    <location>
        <position position="311"/>
    </location>
</feature>
<dbReference type="Gene3D" id="1.10.460.10">
    <property type="entry name" value="Topoisomerase I, domain 2"/>
    <property type="match status" value="1"/>
</dbReference>
<dbReference type="PROSITE" id="PS52039">
    <property type="entry name" value="TOPO_IA_2"/>
    <property type="match status" value="1"/>
</dbReference>
<keyword evidence="4" id="KW-0460">Magnesium</keyword>
<dbReference type="Pfam" id="PF01751">
    <property type="entry name" value="Toprim"/>
    <property type="match status" value="1"/>
</dbReference>
<dbReference type="InterPro" id="IPR028612">
    <property type="entry name" value="Topoisom_1_IA"/>
</dbReference>
<evidence type="ECO:0000256" key="3">
    <source>
        <dbReference type="ARBA" id="ARBA00022723"/>
    </source>
</evidence>
<evidence type="ECO:0000313" key="13">
    <source>
        <dbReference type="Proteomes" id="UP000010472"/>
    </source>
</evidence>
<dbReference type="GO" id="GO:0046872">
    <property type="term" value="F:metal ion binding"/>
    <property type="evidence" value="ECO:0007669"/>
    <property type="project" value="UniProtKB-KW"/>
</dbReference>
<feature type="domain" description="Toprim" evidence="10">
    <location>
        <begin position="2"/>
        <end position="117"/>
    </location>
</feature>
<reference evidence="12 13" key="1">
    <citation type="submission" date="2012-06" db="EMBL/GenBank/DDBJ databases">
        <title>Finished chromosome of genome of Crinalium epipsammum PCC 9333.</title>
        <authorList>
            <consortium name="US DOE Joint Genome Institute"/>
            <person name="Gugger M."/>
            <person name="Coursin T."/>
            <person name="Rippka R."/>
            <person name="Tandeau De Marsac N."/>
            <person name="Huntemann M."/>
            <person name="Wei C.-L."/>
            <person name="Han J."/>
            <person name="Detter J.C."/>
            <person name="Han C."/>
            <person name="Tapia R."/>
            <person name="Davenport K."/>
            <person name="Daligault H."/>
            <person name="Erkkila T."/>
            <person name="Gu W."/>
            <person name="Munk A.C.C."/>
            <person name="Teshima H."/>
            <person name="Xu Y."/>
            <person name="Chain P."/>
            <person name="Chen A."/>
            <person name="Krypides N."/>
            <person name="Mavromatis K."/>
            <person name="Markowitz V."/>
            <person name="Szeto E."/>
            <person name="Ivanova N."/>
            <person name="Mikhailova N."/>
            <person name="Ovchinnikova G."/>
            <person name="Pagani I."/>
            <person name="Pati A."/>
            <person name="Goodwin L."/>
            <person name="Peters L."/>
            <person name="Pitluck S."/>
            <person name="Woyke T."/>
            <person name="Kerfeld C."/>
        </authorList>
    </citation>
    <scope>NUCLEOTIDE SEQUENCE [LARGE SCALE GENOMIC DNA]</scope>
    <source>
        <strain evidence="12 13">PCC 9333</strain>
    </source>
</reference>
<dbReference type="SMART" id="SM00436">
    <property type="entry name" value="TOP1Bc"/>
    <property type="match status" value="1"/>
</dbReference>
<protein>
    <recommendedName>
        <fullName evidence="8">DNA topoisomerase 1</fullName>
        <ecNumber evidence="8">5.6.2.1</ecNumber>
    </recommendedName>
    <alternativeName>
        <fullName evidence="8">DNA topoisomerase I</fullName>
    </alternativeName>
</protein>
<dbReference type="HAMAP" id="MF_00952">
    <property type="entry name" value="Topoisom_1_prok"/>
    <property type="match status" value="1"/>
</dbReference>
<evidence type="ECO:0000259" key="10">
    <source>
        <dbReference type="PROSITE" id="PS50880"/>
    </source>
</evidence>
<dbReference type="InterPro" id="IPR013826">
    <property type="entry name" value="Topo_IA_cen_sub3"/>
</dbReference>
<dbReference type="PANTHER" id="PTHR42785:SF1">
    <property type="entry name" value="DNA TOPOISOMERASE"/>
    <property type="match status" value="1"/>
</dbReference>
<accession>K9VW55</accession>
<feature type="site" description="Interaction with DNA" evidence="8">
    <location>
        <position position="32"/>
    </location>
</feature>
<keyword evidence="3" id="KW-0479">Metal-binding</keyword>
<keyword evidence="6 8" id="KW-0238">DNA-binding</keyword>
<dbReference type="PROSITE" id="PS50880">
    <property type="entry name" value="TOPRIM"/>
    <property type="match status" value="1"/>
</dbReference>
<evidence type="ECO:0000256" key="4">
    <source>
        <dbReference type="ARBA" id="ARBA00022842"/>
    </source>
</evidence>
<organism evidence="12 13">
    <name type="scientific">Crinalium epipsammum PCC 9333</name>
    <dbReference type="NCBI Taxonomy" id="1173022"/>
    <lineage>
        <taxon>Bacteria</taxon>
        <taxon>Bacillati</taxon>
        <taxon>Cyanobacteriota</taxon>
        <taxon>Cyanophyceae</taxon>
        <taxon>Gomontiellales</taxon>
        <taxon>Gomontiellaceae</taxon>
        <taxon>Crinalium</taxon>
    </lineage>
</organism>
<comment type="caution">
    <text evidence="8">Lacks conserved residue(s) required for the propagation of feature annotation.</text>
</comment>
<dbReference type="InterPro" id="IPR013497">
    <property type="entry name" value="Topo_IA_cen"/>
</dbReference>
<dbReference type="GO" id="GO:0003677">
    <property type="term" value="F:DNA binding"/>
    <property type="evidence" value="ECO:0007669"/>
    <property type="project" value="UniProtKB-KW"/>
</dbReference>
<dbReference type="CDD" id="cd00186">
    <property type="entry name" value="TOP1Ac"/>
    <property type="match status" value="1"/>
</dbReference>
<feature type="site" description="Interaction with DNA" evidence="8">
    <location>
        <position position="494"/>
    </location>
</feature>
<dbReference type="Gene3D" id="3.40.50.140">
    <property type="match status" value="1"/>
</dbReference>
<name>K9VW55_9CYAN</name>
<feature type="site" description="Interaction with DNA" evidence="8">
    <location>
        <position position="145"/>
    </location>
</feature>
<dbReference type="Proteomes" id="UP000010472">
    <property type="component" value="Chromosome"/>
</dbReference>
<feature type="region of interest" description="Interaction with DNA" evidence="8">
    <location>
        <begin position="166"/>
        <end position="171"/>
    </location>
</feature>
<dbReference type="OrthoDB" id="9804262at2"/>
<dbReference type="NCBIfam" id="TIGR01051">
    <property type="entry name" value="topA_bact"/>
    <property type="match status" value="1"/>
</dbReference>
<dbReference type="STRING" id="1173022.Cri9333_1444"/>
<dbReference type="PATRIC" id="fig|1173022.3.peg.1563"/>
<dbReference type="Gene3D" id="1.10.290.10">
    <property type="entry name" value="Topoisomerase I, domain 4"/>
    <property type="match status" value="1"/>
</dbReference>
<dbReference type="Pfam" id="PF01131">
    <property type="entry name" value="Topoisom_bac"/>
    <property type="match status" value="1"/>
</dbReference>
<dbReference type="SMART" id="SM00437">
    <property type="entry name" value="TOP1Ac"/>
    <property type="match status" value="1"/>
</dbReference>
<dbReference type="RefSeq" id="WP_015202460.1">
    <property type="nucleotide sequence ID" value="NC_019753.1"/>
</dbReference>
<dbReference type="SUPFAM" id="SSF56712">
    <property type="entry name" value="Prokaryotic type I DNA topoisomerase"/>
    <property type="match status" value="1"/>
</dbReference>
<dbReference type="InterPro" id="IPR034149">
    <property type="entry name" value="TOPRIM_TopoI"/>
</dbReference>
<gene>
    <name evidence="8" type="primary">topA</name>
    <name evidence="12" type="ORF">Cri9333_1444</name>
</gene>
<sequence>MTKLLLIESPGKLKKLSQILGSGWIVKASMGHIRELANDGEDALGFDLDGEQVRCRYEARNERARKVITELKQAVKQVSEVYIATDPDREGETIGWHLAQELRLKQPKRVTYAEITKPAVTTAIAHPKILDQNLIAAGRARDCLDKLVGYKGSKHLVWALNNGAKSMGRVQSATLHLLAQRETEIITFVPQDYWSVWVEYAEGFKAFYRRSLQGQTKEKAEEADDAGSEIKTAESDRVKSQEEADRLVAIAQTNPHHIIKVENKTTSQSPPAAFITSTLQQAAGAKLRFSPEATMKVAQSLYEAGYITYMRTDSVVLSDQFCADVRGYLQQHDPENVPTKLAKHRAAKNAQEAHEAIRPTDVNLIPERLRNQASSDQAQLYELIWNRAVASQCAAAKLAKTRIITQSDSVYWEARGQVLVFPGYTRYWNNISDDSQLPKVKEGQPLTLKQARADKKQTQPPPRYTEPKLVQLMERKGIGRPSTYSPTIKTLKEREYVQLTKGKLQPTQLGMELDAFLDQVLPDLIKAEFTAQMELKLDAIASGSLNWESYLTSWNQEYFTPALTKAISEIKNFKQTSPPTNKSTAKSKTSKSINIQCPKCGQQMTKVASKSQKMQSDHFLSCDKRNSGCGCVMFLNVKSGSYELPYSERKVAPKTESLTEYTCPVCSASLERYEYSKNGQNKTMLRCSNSKNRQAKCKEVAFFESKTGNWWSPKFGEMKPIKAEKKTKRG</sequence>
<dbReference type="AlphaFoldDB" id="K9VW55"/>
<evidence type="ECO:0000256" key="9">
    <source>
        <dbReference type="SAM" id="MobiDB-lite"/>
    </source>
</evidence>
<feature type="site" description="Interaction with DNA" evidence="8">
    <location>
        <position position="141"/>
    </location>
</feature>